<evidence type="ECO:0000313" key="2">
    <source>
        <dbReference type="EMBL" id="HGV66374.1"/>
    </source>
</evidence>
<keyword evidence="1" id="KW-0812">Transmembrane</keyword>
<dbReference type="AlphaFoldDB" id="A0A7J3QE09"/>
<sequence>MRNIFNYWIRQIVNDLPITLATLIFSLALLTFIAMYIPPPESIRTSIEDEVRNISRAIANASFIEKIYIIYTRNAFANTLFILPFFINIAMYISTMVTTSWALSISATILEETLGIPTYLSIVSLMLMPHTYLELFSYSLSLIASFKLTLNFIRKHINKETLYSFVITILLSYSILLISAIVEVTLINI</sequence>
<reference evidence="2" key="1">
    <citation type="journal article" date="2020" name="mSystems">
        <title>Genome- and Community-Level Interaction Insights into Carbon Utilization and Element Cycling Functions of Hydrothermarchaeota in Hydrothermal Sediment.</title>
        <authorList>
            <person name="Zhou Z."/>
            <person name="Liu Y."/>
            <person name="Xu W."/>
            <person name="Pan J."/>
            <person name="Luo Z.H."/>
            <person name="Li M."/>
        </authorList>
    </citation>
    <scope>NUCLEOTIDE SEQUENCE [LARGE SCALE GENOMIC DNA]</scope>
    <source>
        <strain evidence="2">SpSt-721</strain>
    </source>
</reference>
<name>A0A7J3QE09_9CREN</name>
<feature type="transmembrane region" description="Helical" evidence="1">
    <location>
        <begin position="165"/>
        <end position="187"/>
    </location>
</feature>
<dbReference type="EMBL" id="DTET01000052">
    <property type="protein sequence ID" value="HGV66374.1"/>
    <property type="molecule type" value="Genomic_DNA"/>
</dbReference>
<evidence type="ECO:0000256" key="1">
    <source>
        <dbReference type="SAM" id="Phobius"/>
    </source>
</evidence>
<organism evidence="2">
    <name type="scientific">Ignisphaera aggregans</name>
    <dbReference type="NCBI Taxonomy" id="334771"/>
    <lineage>
        <taxon>Archaea</taxon>
        <taxon>Thermoproteota</taxon>
        <taxon>Thermoprotei</taxon>
        <taxon>Desulfurococcales</taxon>
        <taxon>Desulfurococcaceae</taxon>
        <taxon>Ignisphaera</taxon>
    </lineage>
</organism>
<feature type="transmembrane region" description="Helical" evidence="1">
    <location>
        <begin position="16"/>
        <end position="37"/>
    </location>
</feature>
<keyword evidence="1" id="KW-0472">Membrane</keyword>
<protein>
    <recommendedName>
        <fullName evidence="3">Stage II sporulation protein M</fullName>
    </recommendedName>
</protein>
<comment type="caution">
    <text evidence="2">The sequence shown here is derived from an EMBL/GenBank/DDBJ whole genome shotgun (WGS) entry which is preliminary data.</text>
</comment>
<proteinExistence type="predicted"/>
<keyword evidence="1" id="KW-1133">Transmembrane helix</keyword>
<gene>
    <name evidence="2" type="ORF">ENV02_00965</name>
</gene>
<feature type="transmembrane region" description="Helical" evidence="1">
    <location>
        <begin position="75"/>
        <end position="93"/>
    </location>
</feature>
<evidence type="ECO:0008006" key="3">
    <source>
        <dbReference type="Google" id="ProtNLM"/>
    </source>
</evidence>
<accession>A0A7J3QE09</accession>